<dbReference type="EMBL" id="CAJNBK010000002">
    <property type="protein sequence ID" value="CAE6713655.1"/>
    <property type="molecule type" value="Genomic_DNA"/>
</dbReference>
<protein>
    <recommendedName>
        <fullName evidence="3">Ribbon-helix-helix protein CopG domain-containing protein</fullName>
    </recommendedName>
</protein>
<evidence type="ECO:0008006" key="3">
    <source>
        <dbReference type="Google" id="ProtNLM"/>
    </source>
</evidence>
<dbReference type="RefSeq" id="WP_211610163.1">
    <property type="nucleotide sequence ID" value="NZ_CAJNBK010000002.1"/>
</dbReference>
<evidence type="ECO:0000313" key="1">
    <source>
        <dbReference type="EMBL" id="CAE6713655.1"/>
    </source>
</evidence>
<organism evidence="1 2">
    <name type="scientific">Paraburkholderia haematera</name>
    <dbReference type="NCBI Taxonomy" id="2793077"/>
    <lineage>
        <taxon>Bacteria</taxon>
        <taxon>Pseudomonadati</taxon>
        <taxon>Pseudomonadota</taxon>
        <taxon>Betaproteobacteria</taxon>
        <taxon>Burkholderiales</taxon>
        <taxon>Burkholderiaceae</taxon>
        <taxon>Paraburkholderia</taxon>
    </lineage>
</organism>
<accession>A0ABM8QSW5</accession>
<evidence type="ECO:0000313" key="2">
    <source>
        <dbReference type="Proteomes" id="UP000672526"/>
    </source>
</evidence>
<proteinExistence type="predicted"/>
<comment type="caution">
    <text evidence="1">The sequence shown here is derived from an EMBL/GenBank/DDBJ whole genome shotgun (WGS) entry which is preliminary data.</text>
</comment>
<sequence>MQQPQRLNLILPKPILEPLKALSERDGRGVPELVRAAIIEFLAKNKQQ</sequence>
<keyword evidence="2" id="KW-1185">Reference proteome</keyword>
<name>A0ABM8QSW5_9BURK</name>
<dbReference type="Proteomes" id="UP000672526">
    <property type="component" value="Unassembled WGS sequence"/>
</dbReference>
<reference evidence="1 2" key="1">
    <citation type="submission" date="2021-02" db="EMBL/GenBank/DDBJ databases">
        <authorList>
            <person name="Vanwijnsberghe S."/>
        </authorList>
    </citation>
    <scope>NUCLEOTIDE SEQUENCE [LARGE SCALE GENOMIC DNA]</scope>
    <source>
        <strain evidence="1 2">LMG 31837</strain>
    </source>
</reference>
<gene>
    <name evidence="1" type="ORF">R69888_01268</name>
</gene>